<reference evidence="3 4" key="1">
    <citation type="submission" date="2019-03" db="EMBL/GenBank/DDBJ databases">
        <title>Genomics of glacier-inhabiting Cryobacterium strains.</title>
        <authorList>
            <person name="Liu Q."/>
            <person name="Xin Y.-H."/>
        </authorList>
    </citation>
    <scope>NUCLEOTIDE SEQUENCE [LARGE SCALE GENOMIC DNA]</scope>
    <source>
        <strain evidence="3 4">TMT4-23</strain>
    </source>
</reference>
<keyword evidence="1" id="KW-0378">Hydrolase</keyword>
<organism evidence="3 4">
    <name type="scientific">Cryobacterium breve</name>
    <dbReference type="NCBI Taxonomy" id="1259258"/>
    <lineage>
        <taxon>Bacteria</taxon>
        <taxon>Bacillati</taxon>
        <taxon>Actinomycetota</taxon>
        <taxon>Actinomycetes</taxon>
        <taxon>Micrococcales</taxon>
        <taxon>Microbacteriaceae</taxon>
        <taxon>Cryobacterium</taxon>
    </lineage>
</organism>
<dbReference type="EMBL" id="SOGJ01000035">
    <property type="protein sequence ID" value="TFC95123.1"/>
    <property type="molecule type" value="Genomic_DNA"/>
</dbReference>
<dbReference type="PANTHER" id="PTHR43794">
    <property type="entry name" value="AMINOHYDROLASE SSNA-RELATED"/>
    <property type="match status" value="1"/>
</dbReference>
<dbReference type="InterPro" id="IPR050287">
    <property type="entry name" value="MTA/SAH_deaminase"/>
</dbReference>
<dbReference type="Gene3D" id="2.30.40.10">
    <property type="entry name" value="Urease, subunit C, domain 1"/>
    <property type="match status" value="1"/>
</dbReference>
<dbReference type="Pfam" id="PF01979">
    <property type="entry name" value="Amidohydro_1"/>
    <property type="match status" value="1"/>
</dbReference>
<comment type="caution">
    <text evidence="3">The sequence shown here is derived from an EMBL/GenBank/DDBJ whole genome shotgun (WGS) entry which is preliminary data.</text>
</comment>
<dbReference type="SUPFAM" id="SSF51338">
    <property type="entry name" value="Composite domain of metallo-dependent hydrolases"/>
    <property type="match status" value="1"/>
</dbReference>
<dbReference type="InterPro" id="IPR011059">
    <property type="entry name" value="Metal-dep_hydrolase_composite"/>
</dbReference>
<dbReference type="InterPro" id="IPR032466">
    <property type="entry name" value="Metal_Hydrolase"/>
</dbReference>
<proteinExistence type="predicted"/>
<feature type="domain" description="Amidohydrolase-related" evidence="2">
    <location>
        <begin position="163"/>
        <end position="384"/>
    </location>
</feature>
<evidence type="ECO:0000256" key="1">
    <source>
        <dbReference type="ARBA" id="ARBA00022801"/>
    </source>
</evidence>
<evidence type="ECO:0000313" key="4">
    <source>
        <dbReference type="Proteomes" id="UP000298355"/>
    </source>
</evidence>
<sequence length="431" mass="45098">MANAHSHAFHRALRGRTHDDAGDFWQWRHSMYAVAGRLDPERYFLLARAVFAEMVVCGFTAVGEFHYLHHRQDGSRYPTPHAMELALADAAREVGIRLVLLDTLYLDGGIGVPLAPEQRAFGDGSAAAWLARWHSLRAALGAARPAWGGGGSGSPAASPAGTDARVTLGAAIHSVRAVTPSAMREMLDGLPDTVPLHLHLSEQPKENTDCRAAYGRTPTEVLAWLGALAPRLSVVHATHLTDEDVALIGTSGATVVICPTTEADLGDGIGPALRLQRAGARIALGSDQNAVVDPLLEMRGLEAGERLASGRRGRFTPAELLAAASANGYAALGLGRQRLAPGDLCDLVEVAGDSIRTAGSLPEQLPLTATSADVRRVIVGGRVVADSGVLVTSGAAGPTAFPPGALRPETLLREALAVLDDIASLPPGDHP</sequence>
<dbReference type="InterPro" id="IPR006680">
    <property type="entry name" value="Amidohydro-rel"/>
</dbReference>
<name>A0ABY2IUW6_9MICO</name>
<dbReference type="Gene3D" id="3.20.20.140">
    <property type="entry name" value="Metal-dependent hydrolases"/>
    <property type="match status" value="1"/>
</dbReference>
<keyword evidence="4" id="KW-1185">Reference proteome</keyword>
<accession>A0ABY2IUW6</accession>
<evidence type="ECO:0000259" key="2">
    <source>
        <dbReference type="Pfam" id="PF01979"/>
    </source>
</evidence>
<dbReference type="PANTHER" id="PTHR43794:SF11">
    <property type="entry name" value="AMIDOHYDROLASE-RELATED DOMAIN-CONTAINING PROTEIN"/>
    <property type="match status" value="1"/>
</dbReference>
<evidence type="ECO:0000313" key="3">
    <source>
        <dbReference type="EMBL" id="TFC95123.1"/>
    </source>
</evidence>
<dbReference type="SUPFAM" id="SSF51556">
    <property type="entry name" value="Metallo-dependent hydrolases"/>
    <property type="match status" value="1"/>
</dbReference>
<protein>
    <submittedName>
        <fullName evidence="3">Formimidoylglutamate deiminase</fullName>
    </submittedName>
</protein>
<gene>
    <name evidence="3" type="ORF">E3O65_15640</name>
</gene>
<dbReference type="Proteomes" id="UP000298355">
    <property type="component" value="Unassembled WGS sequence"/>
</dbReference>